<dbReference type="SUPFAM" id="SSF52374">
    <property type="entry name" value="Nucleotidylyl transferase"/>
    <property type="match status" value="1"/>
</dbReference>
<dbReference type="PANTHER" id="PTHR43311">
    <property type="entry name" value="GLUTAMATE--TRNA LIGASE"/>
    <property type="match status" value="1"/>
</dbReference>
<comment type="function">
    <text evidence="7">Catalyzes the attachment of glutamate to tRNA(Glu) in a two-step reaction: glutamate is first activated by ATP to form Glu-AMP and then transferred to the acceptor end of tRNA(Glu).</text>
</comment>
<dbReference type="EMBL" id="NRSH01000023">
    <property type="protein sequence ID" value="MBK1726086.1"/>
    <property type="molecule type" value="Genomic_DNA"/>
</dbReference>
<dbReference type="Gene3D" id="1.10.10.350">
    <property type="match status" value="1"/>
</dbReference>
<dbReference type="PROSITE" id="PS00178">
    <property type="entry name" value="AA_TRNA_LIGASE_I"/>
    <property type="match status" value="1"/>
</dbReference>
<dbReference type="InterPro" id="IPR004527">
    <property type="entry name" value="Glu-tRNA-ligase_bac/mito"/>
</dbReference>
<feature type="binding site" evidence="7">
    <location>
        <position position="256"/>
    </location>
    <ligand>
        <name>ATP</name>
        <dbReference type="ChEBI" id="CHEBI:30616"/>
    </ligand>
</feature>
<comment type="catalytic activity">
    <reaction evidence="7">
        <text>tRNA(Glu) + L-glutamate + ATP = L-glutamyl-tRNA(Glu) + AMP + diphosphate</text>
        <dbReference type="Rhea" id="RHEA:23540"/>
        <dbReference type="Rhea" id="RHEA-COMP:9663"/>
        <dbReference type="Rhea" id="RHEA-COMP:9680"/>
        <dbReference type="ChEBI" id="CHEBI:29985"/>
        <dbReference type="ChEBI" id="CHEBI:30616"/>
        <dbReference type="ChEBI" id="CHEBI:33019"/>
        <dbReference type="ChEBI" id="CHEBI:78442"/>
        <dbReference type="ChEBI" id="CHEBI:78520"/>
        <dbReference type="ChEBI" id="CHEBI:456215"/>
        <dbReference type="EC" id="6.1.1.17"/>
    </reaction>
</comment>
<keyword evidence="11" id="KW-1185">Reference proteome</keyword>
<keyword evidence="7" id="KW-0963">Cytoplasm</keyword>
<feature type="domain" description="Glutamyl/glutaminyl-tRNA synthetase class Ib catalytic" evidence="8">
    <location>
        <begin position="6"/>
        <end position="320"/>
    </location>
</feature>
<dbReference type="InterPro" id="IPR000924">
    <property type="entry name" value="Glu/Gln-tRNA-synth"/>
</dbReference>
<keyword evidence="6 7" id="KW-0030">Aminoacyl-tRNA synthetase</keyword>
<dbReference type="NCBIfam" id="NF004315">
    <property type="entry name" value="PRK05710.1-4"/>
    <property type="match status" value="1"/>
</dbReference>
<sequence length="477" mass="52401">MSDTTVKTRFAPSPTGALHLGNLRTALFNALLARSRGGHFVLRIEDTDRERYRPEAAQALMGDLRWLGLAWQEGPEVGGPAAPYHQHERTAIYDAYYRQLEAEGWAYPCFCTESELEMARRAQRAAGRPPRYPGTCARLSAEEAARKRAEGRAPALRFRVPPGEEVRFTDTVHGEQRFATDEIGDFVIRRADGTAAYLFSNAVDDALMGITDVLRGDDHLTNTPRQLLVLRALGLSGPRYGHMGLITGDDGAPLSKRNGSRSVAELEAAGYLPEALLNYLARVGHTYDEAGLLELDGLAAGFAPARVSAAPSRFDADHLRHWQAEAVMAADTQRLRDWLAIEAFIPPGYADELLNAVRANIRFPEDGKEWARRVFGPPPALEPEARAAIAEAGAELFETAVAAAEEGYNRFQGLRAALQERTGRKGKRLLMPLRAALTGRCSGPELQPIVDLMGGERVVERLRRAAEVAAEDRAQEE</sequence>
<dbReference type="CDD" id="cd00808">
    <property type="entry name" value="GluRS_core"/>
    <property type="match status" value="1"/>
</dbReference>
<evidence type="ECO:0000313" key="11">
    <source>
        <dbReference type="Proteomes" id="UP000738126"/>
    </source>
</evidence>
<evidence type="ECO:0000256" key="6">
    <source>
        <dbReference type="ARBA" id="ARBA00023146"/>
    </source>
</evidence>
<evidence type="ECO:0000259" key="9">
    <source>
        <dbReference type="Pfam" id="PF19269"/>
    </source>
</evidence>
<feature type="short sequence motif" description="'HIGH' region" evidence="7">
    <location>
        <begin position="12"/>
        <end position="22"/>
    </location>
</feature>
<keyword evidence="4 7" id="KW-0067">ATP-binding</keyword>
<proteinExistence type="inferred from homology"/>
<dbReference type="SUPFAM" id="SSF48163">
    <property type="entry name" value="An anticodon-binding domain of class I aminoacyl-tRNA synthetases"/>
    <property type="match status" value="1"/>
</dbReference>
<dbReference type="InterPro" id="IPR045462">
    <property type="entry name" value="aa-tRNA-synth_I_cd-bd"/>
</dbReference>
<evidence type="ECO:0000256" key="5">
    <source>
        <dbReference type="ARBA" id="ARBA00022917"/>
    </source>
</evidence>
<keyword evidence="5 7" id="KW-0648">Protein biosynthesis</keyword>
<dbReference type="InterPro" id="IPR014729">
    <property type="entry name" value="Rossmann-like_a/b/a_fold"/>
</dbReference>
<evidence type="ECO:0000256" key="4">
    <source>
        <dbReference type="ARBA" id="ARBA00022840"/>
    </source>
</evidence>
<dbReference type="InterPro" id="IPR049940">
    <property type="entry name" value="GluQ/Sye"/>
</dbReference>
<dbReference type="GO" id="GO:0016874">
    <property type="term" value="F:ligase activity"/>
    <property type="evidence" value="ECO:0007669"/>
    <property type="project" value="UniProtKB-KW"/>
</dbReference>
<name>A0ABS1E6R0_9GAMM</name>
<keyword evidence="3 7" id="KW-0547">Nucleotide-binding</keyword>
<dbReference type="InterPro" id="IPR020751">
    <property type="entry name" value="aa-tRNA-synth_I_codon-bd_sub2"/>
</dbReference>
<dbReference type="PANTHER" id="PTHR43311:SF2">
    <property type="entry name" value="GLUTAMATE--TRNA LIGASE, MITOCHONDRIAL-RELATED"/>
    <property type="match status" value="1"/>
</dbReference>
<dbReference type="EC" id="6.1.1.17" evidence="7"/>
<feature type="domain" description="Aminoacyl-tRNA synthetase class I anticodon-binding" evidence="9">
    <location>
        <begin position="335"/>
        <end position="465"/>
    </location>
</feature>
<dbReference type="HAMAP" id="MF_00022">
    <property type="entry name" value="Glu_tRNA_synth_type1"/>
    <property type="match status" value="1"/>
</dbReference>
<comment type="similarity">
    <text evidence="1 7">Belongs to the class-I aminoacyl-tRNA synthetase family. Glutamate--tRNA ligase type 1 subfamily.</text>
</comment>
<comment type="caution">
    <text evidence="10">The sequence shown here is derived from an EMBL/GenBank/DDBJ whole genome shotgun (WGS) entry which is preliminary data.</text>
</comment>
<dbReference type="Pfam" id="PF19269">
    <property type="entry name" value="Anticodon_2"/>
    <property type="match status" value="1"/>
</dbReference>
<organism evidence="10 11">
    <name type="scientific">Halorhodospira neutriphila</name>
    <dbReference type="NCBI Taxonomy" id="168379"/>
    <lineage>
        <taxon>Bacteria</taxon>
        <taxon>Pseudomonadati</taxon>
        <taxon>Pseudomonadota</taxon>
        <taxon>Gammaproteobacteria</taxon>
        <taxon>Chromatiales</taxon>
        <taxon>Ectothiorhodospiraceae</taxon>
        <taxon>Halorhodospira</taxon>
    </lineage>
</organism>
<reference evidence="10 11" key="1">
    <citation type="journal article" date="2020" name="Microorganisms">
        <title>Osmotic Adaptation and Compatible Solute Biosynthesis of Phototrophic Bacteria as Revealed from Genome Analyses.</title>
        <authorList>
            <person name="Imhoff J.F."/>
            <person name="Rahn T."/>
            <person name="Kunzel S."/>
            <person name="Keller A."/>
            <person name="Neulinger S.C."/>
        </authorList>
    </citation>
    <scope>NUCLEOTIDE SEQUENCE [LARGE SCALE GENOMIC DNA]</scope>
    <source>
        <strain evidence="10 11">DSM 15116</strain>
    </source>
</reference>
<dbReference type="InterPro" id="IPR008925">
    <property type="entry name" value="aa_tRNA-synth_I_cd-bd_sf"/>
</dbReference>
<dbReference type="Pfam" id="PF00749">
    <property type="entry name" value="tRNA-synt_1c"/>
    <property type="match status" value="1"/>
</dbReference>
<comment type="subunit">
    <text evidence="7">Monomer.</text>
</comment>
<dbReference type="InterPro" id="IPR001412">
    <property type="entry name" value="aa-tRNA-synth_I_CS"/>
</dbReference>
<dbReference type="PRINTS" id="PR00987">
    <property type="entry name" value="TRNASYNTHGLU"/>
</dbReference>
<evidence type="ECO:0000256" key="2">
    <source>
        <dbReference type="ARBA" id="ARBA00022598"/>
    </source>
</evidence>
<feature type="short sequence motif" description="'KMSKS' region" evidence="7">
    <location>
        <begin position="253"/>
        <end position="257"/>
    </location>
</feature>
<accession>A0ABS1E6R0</accession>
<dbReference type="InterPro" id="IPR020058">
    <property type="entry name" value="Glu/Gln-tRNA-synth_Ib_cat-dom"/>
</dbReference>
<evidence type="ECO:0000259" key="8">
    <source>
        <dbReference type="Pfam" id="PF00749"/>
    </source>
</evidence>
<evidence type="ECO:0000256" key="7">
    <source>
        <dbReference type="HAMAP-Rule" id="MF_00022"/>
    </source>
</evidence>
<comment type="subcellular location">
    <subcellularLocation>
        <location evidence="7">Cytoplasm</location>
    </subcellularLocation>
</comment>
<evidence type="ECO:0000313" key="10">
    <source>
        <dbReference type="EMBL" id="MBK1726086.1"/>
    </source>
</evidence>
<dbReference type="NCBIfam" id="TIGR00464">
    <property type="entry name" value="gltX_bact"/>
    <property type="match status" value="1"/>
</dbReference>
<evidence type="ECO:0000256" key="3">
    <source>
        <dbReference type="ARBA" id="ARBA00022741"/>
    </source>
</evidence>
<keyword evidence="2 7" id="KW-0436">Ligase</keyword>
<dbReference type="RefSeq" id="WP_200256850.1">
    <property type="nucleotide sequence ID" value="NZ_NRSH01000023.1"/>
</dbReference>
<comment type="caution">
    <text evidence="7">Lacks conserved residue(s) required for the propagation of feature annotation.</text>
</comment>
<protein>
    <recommendedName>
        <fullName evidence="7">Glutamate--tRNA ligase</fullName>
        <ecNumber evidence="7">6.1.1.17</ecNumber>
    </recommendedName>
    <alternativeName>
        <fullName evidence="7">Glutamyl-tRNA synthetase</fullName>
        <shortName evidence="7">GluRS</shortName>
    </alternativeName>
</protein>
<gene>
    <name evidence="7" type="primary">gltX</name>
    <name evidence="10" type="ORF">CKO13_03425</name>
</gene>
<dbReference type="Gene3D" id="3.40.50.620">
    <property type="entry name" value="HUPs"/>
    <property type="match status" value="1"/>
</dbReference>
<dbReference type="Proteomes" id="UP000738126">
    <property type="component" value="Unassembled WGS sequence"/>
</dbReference>
<evidence type="ECO:0000256" key="1">
    <source>
        <dbReference type="ARBA" id="ARBA00007894"/>
    </source>
</evidence>
<dbReference type="InterPro" id="IPR033910">
    <property type="entry name" value="GluRS_core"/>
</dbReference>